<evidence type="ECO:0000313" key="4">
    <source>
        <dbReference type="Proteomes" id="UP001157006"/>
    </source>
</evidence>
<dbReference type="Proteomes" id="UP001157006">
    <property type="component" value="Chromosome 4"/>
</dbReference>
<organism evidence="3 4">
    <name type="scientific">Vicia faba</name>
    <name type="common">Broad bean</name>
    <name type="synonym">Faba vulgaris</name>
    <dbReference type="NCBI Taxonomy" id="3906"/>
    <lineage>
        <taxon>Eukaryota</taxon>
        <taxon>Viridiplantae</taxon>
        <taxon>Streptophyta</taxon>
        <taxon>Embryophyta</taxon>
        <taxon>Tracheophyta</taxon>
        <taxon>Spermatophyta</taxon>
        <taxon>Magnoliopsida</taxon>
        <taxon>eudicotyledons</taxon>
        <taxon>Gunneridae</taxon>
        <taxon>Pentapetalae</taxon>
        <taxon>rosids</taxon>
        <taxon>fabids</taxon>
        <taxon>Fabales</taxon>
        <taxon>Fabaceae</taxon>
        <taxon>Papilionoideae</taxon>
        <taxon>50 kb inversion clade</taxon>
        <taxon>NPAAA clade</taxon>
        <taxon>Hologalegina</taxon>
        <taxon>IRL clade</taxon>
        <taxon>Fabeae</taxon>
        <taxon>Vicia</taxon>
    </lineage>
</organism>
<proteinExistence type="predicted"/>
<feature type="region of interest" description="Disordered" evidence="1">
    <location>
        <begin position="189"/>
        <end position="264"/>
    </location>
</feature>
<evidence type="ECO:0000259" key="2">
    <source>
        <dbReference type="Pfam" id="PF09747"/>
    </source>
</evidence>
<dbReference type="PANTHER" id="PTHR31840:SF1">
    <property type="entry name" value="COILED-COIL DOMAIN-CONTAINING PROTEIN 97"/>
    <property type="match status" value="1"/>
</dbReference>
<feature type="compositionally biased region" description="Polar residues" evidence="1">
    <location>
        <begin position="235"/>
        <end position="245"/>
    </location>
</feature>
<evidence type="ECO:0000256" key="1">
    <source>
        <dbReference type="SAM" id="MobiDB-lite"/>
    </source>
</evidence>
<protein>
    <recommendedName>
        <fullName evidence="2">CCD97-like C-terminal domain-containing protein</fullName>
    </recommendedName>
</protein>
<reference evidence="3 4" key="1">
    <citation type="submission" date="2023-01" db="EMBL/GenBank/DDBJ databases">
        <authorList>
            <person name="Kreplak J."/>
        </authorList>
    </citation>
    <scope>NUCLEOTIDE SEQUENCE [LARGE SCALE GENOMIC DNA]</scope>
</reference>
<evidence type="ECO:0000313" key="3">
    <source>
        <dbReference type="EMBL" id="CAI8609498.1"/>
    </source>
</evidence>
<keyword evidence="4" id="KW-1185">Reference proteome</keyword>
<dbReference type="AlphaFoldDB" id="A0AAV1AJ78"/>
<feature type="compositionally biased region" description="Acidic residues" evidence="1">
    <location>
        <begin position="199"/>
        <end position="226"/>
    </location>
</feature>
<dbReference type="PANTHER" id="PTHR31840">
    <property type="entry name" value="COILED-COIL DOMAIN-CONTAINING PROTEIN 97"/>
    <property type="match status" value="1"/>
</dbReference>
<dbReference type="InterPro" id="IPR040233">
    <property type="entry name" value="CCD97-like_C"/>
</dbReference>
<dbReference type="Pfam" id="PF09747">
    <property type="entry name" value="CCD97-like_C"/>
    <property type="match status" value="1"/>
</dbReference>
<feature type="domain" description="CCD97-like C-terminal" evidence="2">
    <location>
        <begin position="111"/>
        <end position="316"/>
    </location>
</feature>
<accession>A0AAV1AJ78</accession>
<name>A0AAV1AJ78_VICFA</name>
<dbReference type="EMBL" id="OX451739">
    <property type="protein sequence ID" value="CAI8609498.1"/>
    <property type="molecule type" value="Genomic_DNA"/>
</dbReference>
<sequence>MEVKKKNNEVSEEAKEKISERLSSFENLWFPRAQQPTATLPSQRKSIFLDLLSRDTALFLERYGSNLTCTELTEFDSMKHDYEINWHVTRLRSLLSPTPAELRKRSVRAKNRRRAYLDRLVIGGQYFSEDAMRDREPYLHHEYVGKFQDRVGRGMARPGERWSDTLLRRCEEAAIVAKIRGEQQRIGVPQRDWIGNEGFQEEEEEEEEVEEEEEEQEEEEEEDGEEKETVERHLPQSNVTDNATSDPARARQDPTLSSEELEDRMNQFTYIMQQKFLVGEDHEHVDYSKIDNDETLDDHWQREANVDAEERYFADD</sequence>
<gene>
    <name evidence="3" type="ORF">VFH_IV136320</name>
</gene>
<dbReference type="InterPro" id="IPR018613">
    <property type="entry name" value="Ccdc97-like"/>
</dbReference>